<protein>
    <submittedName>
        <fullName evidence="3">Extracellular matrix protein</fullName>
    </submittedName>
</protein>
<evidence type="ECO:0000256" key="2">
    <source>
        <dbReference type="SAM" id="SignalP"/>
    </source>
</evidence>
<keyword evidence="4" id="KW-1185">Reference proteome</keyword>
<gene>
    <name evidence="3" type="ORF">GQ602_000309</name>
</gene>
<dbReference type="AlphaFoldDB" id="A0A8H4QBW2"/>
<dbReference type="EMBL" id="JAACLJ010000001">
    <property type="protein sequence ID" value="KAF4594696.1"/>
    <property type="molecule type" value="Genomic_DNA"/>
</dbReference>
<accession>A0A8H4QBW2</accession>
<feature type="compositionally biased region" description="Basic and acidic residues" evidence="1">
    <location>
        <begin position="138"/>
        <end position="177"/>
    </location>
</feature>
<proteinExistence type="predicted"/>
<sequence>MKSTIAISLLAAATVQAGENYDAASSRPTLLNSDYNNVRPGQDFNLQFSGCESGCTVTVKQGQAENLQDLKNTPSFPVSGTSGTIKIPEGVDAKKVALVITDNKGNVNYSPQFDLQGAGAAPAPAPAPVPTSAPADNKNNDDKNKTDDNKDKNNNDDKDKDKNDDEKNKTEGSKNKNENSSAARDASPATTTPASIDDASSTTTTAASPDATTSGSSSSTTLTSGTRGATRTTTSSSSTRTAQSSTTRVPGSSGVGRNAVPWILSGVMAVVALIN</sequence>
<name>A0A8H4QBW2_9HYPO</name>
<keyword evidence="2" id="KW-0732">Signal</keyword>
<dbReference type="Proteomes" id="UP000562929">
    <property type="component" value="Unassembled WGS sequence"/>
</dbReference>
<comment type="caution">
    <text evidence="3">The sequence shown here is derived from an EMBL/GenBank/DDBJ whole genome shotgun (WGS) entry which is preliminary data.</text>
</comment>
<evidence type="ECO:0000313" key="4">
    <source>
        <dbReference type="Proteomes" id="UP000562929"/>
    </source>
</evidence>
<dbReference type="InterPro" id="IPR052982">
    <property type="entry name" value="SRP1/TIP1-like"/>
</dbReference>
<organism evidence="3 4">
    <name type="scientific">Ophiocordyceps camponoti-floridani</name>
    <dbReference type="NCBI Taxonomy" id="2030778"/>
    <lineage>
        <taxon>Eukaryota</taxon>
        <taxon>Fungi</taxon>
        <taxon>Dikarya</taxon>
        <taxon>Ascomycota</taxon>
        <taxon>Pezizomycotina</taxon>
        <taxon>Sordariomycetes</taxon>
        <taxon>Hypocreomycetidae</taxon>
        <taxon>Hypocreales</taxon>
        <taxon>Ophiocordycipitaceae</taxon>
        <taxon>Ophiocordyceps</taxon>
    </lineage>
</organism>
<feature type="chain" id="PRO_5034210395" evidence="2">
    <location>
        <begin position="18"/>
        <end position="275"/>
    </location>
</feature>
<feature type="region of interest" description="Disordered" evidence="1">
    <location>
        <begin position="115"/>
        <end position="258"/>
    </location>
</feature>
<reference evidence="3 4" key="1">
    <citation type="journal article" date="2020" name="G3 (Bethesda)">
        <title>Genetic Underpinnings of Host Manipulation by Ophiocordyceps as Revealed by Comparative Transcriptomics.</title>
        <authorList>
            <person name="Will I."/>
            <person name="Das B."/>
            <person name="Trinh T."/>
            <person name="Brachmann A."/>
            <person name="Ohm R.A."/>
            <person name="de Bekker C."/>
        </authorList>
    </citation>
    <scope>NUCLEOTIDE SEQUENCE [LARGE SCALE GENOMIC DNA]</scope>
    <source>
        <strain evidence="3 4">EC05</strain>
    </source>
</reference>
<feature type="compositionally biased region" description="Low complexity" evidence="1">
    <location>
        <begin position="188"/>
        <end position="247"/>
    </location>
</feature>
<dbReference type="PANTHER" id="PTHR40633:SF1">
    <property type="entry name" value="GPI ANCHORED SERINE-THREONINE RICH PROTEIN (AFU_ORTHOLOGUE AFUA_1G03630)"/>
    <property type="match status" value="1"/>
</dbReference>
<dbReference type="OrthoDB" id="5589325at2759"/>
<dbReference type="PANTHER" id="PTHR40633">
    <property type="entry name" value="MATRIX PROTEIN, PUTATIVE (AFU_ORTHOLOGUE AFUA_8G05410)-RELATED"/>
    <property type="match status" value="1"/>
</dbReference>
<feature type="signal peptide" evidence="2">
    <location>
        <begin position="1"/>
        <end position="17"/>
    </location>
</feature>
<evidence type="ECO:0000313" key="3">
    <source>
        <dbReference type="EMBL" id="KAF4594696.1"/>
    </source>
</evidence>
<evidence type="ECO:0000256" key="1">
    <source>
        <dbReference type="SAM" id="MobiDB-lite"/>
    </source>
</evidence>